<dbReference type="AlphaFoldDB" id="A0A915KBW7"/>
<reference evidence="3" key="1">
    <citation type="submission" date="2022-11" db="UniProtKB">
        <authorList>
            <consortium name="WormBaseParasite"/>
        </authorList>
    </citation>
    <scope>IDENTIFICATION</scope>
</reference>
<organism evidence="2 3">
    <name type="scientific">Romanomermis culicivorax</name>
    <name type="common">Nematode worm</name>
    <dbReference type="NCBI Taxonomy" id="13658"/>
    <lineage>
        <taxon>Eukaryota</taxon>
        <taxon>Metazoa</taxon>
        <taxon>Ecdysozoa</taxon>
        <taxon>Nematoda</taxon>
        <taxon>Enoplea</taxon>
        <taxon>Dorylaimia</taxon>
        <taxon>Mermithida</taxon>
        <taxon>Mermithoidea</taxon>
        <taxon>Mermithidae</taxon>
        <taxon>Romanomermis</taxon>
    </lineage>
</organism>
<proteinExistence type="predicted"/>
<evidence type="ECO:0000256" key="1">
    <source>
        <dbReference type="SAM" id="MobiDB-lite"/>
    </source>
</evidence>
<feature type="region of interest" description="Disordered" evidence="1">
    <location>
        <begin position="103"/>
        <end position="127"/>
    </location>
</feature>
<feature type="compositionally biased region" description="Basic and acidic residues" evidence="1">
    <location>
        <begin position="369"/>
        <end position="380"/>
    </location>
</feature>
<feature type="region of interest" description="Disordered" evidence="1">
    <location>
        <begin position="353"/>
        <end position="380"/>
    </location>
</feature>
<dbReference type="WBParaSite" id="nRc.2.0.1.t35404-RA">
    <property type="protein sequence ID" value="nRc.2.0.1.t35404-RA"/>
    <property type="gene ID" value="nRc.2.0.1.g35404"/>
</dbReference>
<feature type="compositionally biased region" description="Polar residues" evidence="1">
    <location>
        <begin position="62"/>
        <end position="71"/>
    </location>
</feature>
<feature type="region of interest" description="Disordered" evidence="1">
    <location>
        <begin position="62"/>
        <end position="90"/>
    </location>
</feature>
<sequence>MPPMPTAGVVLPPKSYNTTLSVDTYQMPPVGDLTVIDPTRPGGSICAISPISSIVQSVASSLRTPGSSTPAATAKKARGPSKKRVQSAMGQCADLAPCQSSDLGATPVQPAPKRVKKSPSTASVPRKKCDFDKNSESIFESVIHGHHMSTTMSAGANLLESNQSISSSSSSIVQSIDQSPSVSCMPQIFVPQPALQHLTLICPLTTCEPLNVASVLSPPIAVCSTSSCATTVSTIELTVAAPVVENNGNLLISPAKESLISPPPALKLESSSPTLNQDTSYLNASSIVATENTSSDLQLDVVSLETPQLATKSLEPLMLCNDENIVAPATIMVDTVDSTTTVPLAMTLRVDSPETEDKQLKRVKRKLSTPKEPKMKKISK</sequence>
<evidence type="ECO:0000313" key="2">
    <source>
        <dbReference type="Proteomes" id="UP000887565"/>
    </source>
</evidence>
<name>A0A915KBW7_ROMCU</name>
<keyword evidence="2" id="KW-1185">Reference proteome</keyword>
<accession>A0A915KBW7</accession>
<feature type="compositionally biased region" description="Basic residues" evidence="1">
    <location>
        <begin position="75"/>
        <end position="85"/>
    </location>
</feature>
<protein>
    <submittedName>
        <fullName evidence="3">Uncharacterized protein</fullName>
    </submittedName>
</protein>
<evidence type="ECO:0000313" key="3">
    <source>
        <dbReference type="WBParaSite" id="nRc.2.0.1.t35404-RA"/>
    </source>
</evidence>
<dbReference type="Proteomes" id="UP000887565">
    <property type="component" value="Unplaced"/>
</dbReference>